<accession>A0ABT0UFX3</accession>
<evidence type="ECO:0000313" key="2">
    <source>
        <dbReference type="Proteomes" id="UP001431429"/>
    </source>
</evidence>
<dbReference type="Proteomes" id="UP001431429">
    <property type="component" value="Unassembled WGS sequence"/>
</dbReference>
<name>A0ABT0UFX3_9ACTN</name>
<organism evidence="1 2">
    <name type="scientific">Streptomyces albipurpureus</name>
    <dbReference type="NCBI Taxonomy" id="2897419"/>
    <lineage>
        <taxon>Bacteria</taxon>
        <taxon>Bacillati</taxon>
        <taxon>Actinomycetota</taxon>
        <taxon>Actinomycetes</taxon>
        <taxon>Kitasatosporales</taxon>
        <taxon>Streptomycetaceae</taxon>
        <taxon>Streptomyces</taxon>
    </lineage>
</organism>
<gene>
    <name evidence="1" type="ORF">NBG84_01305</name>
</gene>
<dbReference type="RefSeq" id="WP_250917328.1">
    <property type="nucleotide sequence ID" value="NZ_JAMQAW010000002.1"/>
</dbReference>
<protein>
    <submittedName>
        <fullName evidence="1">Uncharacterized protein</fullName>
    </submittedName>
</protein>
<evidence type="ECO:0000313" key="1">
    <source>
        <dbReference type="EMBL" id="MCM2386960.1"/>
    </source>
</evidence>
<sequence>MTNALAISARLGRPERMWERAVVVVLIAATRTARPVFRLTDRELSCAHSNGGWTLGLRSDGRAIFYGQDVDCSDTIQRGPEPVDLLVNAPLWLPHERLREMNVNHELGYLYWWERGHWSRAPYPDYVEDDGLIASCDGYAGIFDDKALAHSFADAGYRDRRAAERFVARVEEGSVNASALMDLMDSGAVLGSLPREARISTALEWAARLGVAERLVSGRAM</sequence>
<keyword evidence="2" id="KW-1185">Reference proteome</keyword>
<reference evidence="1" key="1">
    <citation type="submission" date="2022-06" db="EMBL/GenBank/DDBJ databases">
        <title>Genome public.</title>
        <authorList>
            <person name="Sun Q."/>
        </authorList>
    </citation>
    <scope>NUCLEOTIDE SEQUENCE</scope>
    <source>
        <strain evidence="1">CWNU-1</strain>
    </source>
</reference>
<comment type="caution">
    <text evidence="1">The sequence shown here is derived from an EMBL/GenBank/DDBJ whole genome shotgun (WGS) entry which is preliminary data.</text>
</comment>
<dbReference type="EMBL" id="JAMQAW010000002">
    <property type="protein sequence ID" value="MCM2386960.1"/>
    <property type="molecule type" value="Genomic_DNA"/>
</dbReference>
<proteinExistence type="predicted"/>